<organism evidence="2 3">
    <name type="scientific">Limnoglobus roseus</name>
    <dbReference type="NCBI Taxonomy" id="2598579"/>
    <lineage>
        <taxon>Bacteria</taxon>
        <taxon>Pseudomonadati</taxon>
        <taxon>Planctomycetota</taxon>
        <taxon>Planctomycetia</taxon>
        <taxon>Gemmatales</taxon>
        <taxon>Gemmataceae</taxon>
        <taxon>Limnoglobus</taxon>
    </lineage>
</organism>
<accession>A0A5C1A648</accession>
<reference evidence="3" key="1">
    <citation type="submission" date="2019-08" db="EMBL/GenBank/DDBJ databases">
        <title>Limnoglobus roseus gen. nov., sp. nov., a novel freshwater planctomycete with a giant genome from the family Gemmataceae.</title>
        <authorList>
            <person name="Kulichevskaya I.S."/>
            <person name="Naumoff D.G."/>
            <person name="Miroshnikov K."/>
            <person name="Ivanova A."/>
            <person name="Philippov D.A."/>
            <person name="Hakobyan A."/>
            <person name="Rijpstra I.C."/>
            <person name="Sinninghe Damste J.S."/>
            <person name="Liesack W."/>
            <person name="Dedysh S.N."/>
        </authorList>
    </citation>
    <scope>NUCLEOTIDE SEQUENCE [LARGE SCALE GENOMIC DNA]</scope>
    <source>
        <strain evidence="3">PX52</strain>
    </source>
</reference>
<protein>
    <submittedName>
        <fullName evidence="2">IS66 family transposase</fullName>
    </submittedName>
</protein>
<proteinExistence type="predicted"/>
<dbReference type="AlphaFoldDB" id="A0A5C1A648"/>
<dbReference type="RefSeq" id="WP_168218812.1">
    <property type="nucleotide sequence ID" value="NZ_CP042425.1"/>
</dbReference>
<gene>
    <name evidence="2" type="ORF">PX52LOC_01030</name>
</gene>
<dbReference type="Proteomes" id="UP000324974">
    <property type="component" value="Chromosome"/>
</dbReference>
<feature type="domain" description="Transposase IS66 central" evidence="1">
    <location>
        <begin position="5"/>
        <end position="79"/>
    </location>
</feature>
<evidence type="ECO:0000259" key="1">
    <source>
        <dbReference type="Pfam" id="PF03050"/>
    </source>
</evidence>
<name>A0A5C1A648_9BACT</name>
<keyword evidence="3" id="KW-1185">Reference proteome</keyword>
<dbReference type="Pfam" id="PF03050">
    <property type="entry name" value="DDE_Tnp_IS66"/>
    <property type="match status" value="1"/>
</dbReference>
<dbReference type="EMBL" id="CP042425">
    <property type="protein sequence ID" value="QEL14160.1"/>
    <property type="molecule type" value="Genomic_DNA"/>
</dbReference>
<dbReference type="InterPro" id="IPR004291">
    <property type="entry name" value="Transposase_IS66_central"/>
</dbReference>
<dbReference type="KEGG" id="lrs:PX52LOC_01030"/>
<dbReference type="PANTHER" id="PTHR33678">
    <property type="entry name" value="BLL1576 PROTEIN"/>
    <property type="match status" value="1"/>
</dbReference>
<dbReference type="InterPro" id="IPR052344">
    <property type="entry name" value="Transposase-related"/>
</dbReference>
<sequence length="125" mass="14002">MICLARTEHARPVLDAFSTWLADQKRVALPSGLFGQAVTYATNQWQTLTRYLDDHRLAIDNGPAERALRPLALGRKNSYDLCPGIGQQFTDNLTGGFSFRQVFAWPEEEQPIGLPRRSIRLLCGG</sequence>
<evidence type="ECO:0000313" key="2">
    <source>
        <dbReference type="EMBL" id="QEL14160.1"/>
    </source>
</evidence>
<evidence type="ECO:0000313" key="3">
    <source>
        <dbReference type="Proteomes" id="UP000324974"/>
    </source>
</evidence>